<gene>
    <name evidence="1" type="ORF">J5A58_01575</name>
</gene>
<evidence type="ECO:0000313" key="2">
    <source>
        <dbReference type="Proteomes" id="UP000682195"/>
    </source>
</evidence>
<keyword evidence="2" id="KW-1185">Reference proteome</keyword>
<dbReference type="EMBL" id="CP072361">
    <property type="protein sequence ID" value="QUB75736.1"/>
    <property type="molecule type" value="Genomic_DNA"/>
</dbReference>
<dbReference type="Proteomes" id="UP000682195">
    <property type="component" value="Chromosome 1"/>
</dbReference>
<accession>A0ABX7XQD3</accession>
<dbReference type="RefSeq" id="WP_211807760.1">
    <property type="nucleotide sequence ID" value="NZ_CP072361.1"/>
</dbReference>
<name>A0ABX7XQD3_9BACT</name>
<protein>
    <submittedName>
        <fullName evidence="1">Uncharacterized protein</fullName>
    </submittedName>
</protein>
<proteinExistence type="predicted"/>
<sequence>MKEIPKTLYNGLLKKGKLNFRSDFNLGKEILKQGASLKMQGLEFLTDKVIEHEEKSHEKNLIRMLVLTINKLKQWVYIVYQFF</sequence>
<organism evidence="1 2">
    <name type="scientific">Prevotella melaninogenica</name>
    <dbReference type="NCBI Taxonomy" id="28132"/>
    <lineage>
        <taxon>Bacteria</taxon>
        <taxon>Pseudomonadati</taxon>
        <taxon>Bacteroidota</taxon>
        <taxon>Bacteroidia</taxon>
        <taxon>Bacteroidales</taxon>
        <taxon>Prevotellaceae</taxon>
        <taxon>Prevotella</taxon>
    </lineage>
</organism>
<evidence type="ECO:0000313" key="1">
    <source>
        <dbReference type="EMBL" id="QUB75736.1"/>
    </source>
</evidence>
<reference evidence="1 2" key="1">
    <citation type="submission" date="2021-03" db="EMBL/GenBank/DDBJ databases">
        <title>Human Oral Microbial Genomes.</title>
        <authorList>
            <person name="Johnston C.D."/>
            <person name="Chen T."/>
            <person name="Dewhirst F.E."/>
        </authorList>
    </citation>
    <scope>NUCLEOTIDE SEQUENCE [LARGE SCALE GENOMIC DNA]</scope>
    <source>
        <strain evidence="1 2">F0054</strain>
    </source>
</reference>